<gene>
    <name evidence="1" type="ORF">L207DRAFT_517738</name>
</gene>
<dbReference type="STRING" id="1149755.A0A2J6R5A3"/>
<protein>
    <submittedName>
        <fullName evidence="1">Uncharacterized protein</fullName>
    </submittedName>
</protein>
<organism evidence="1 2">
    <name type="scientific">Hyaloscypha variabilis (strain UAMH 11265 / GT02V1 / F)</name>
    <name type="common">Meliniomyces variabilis</name>
    <dbReference type="NCBI Taxonomy" id="1149755"/>
    <lineage>
        <taxon>Eukaryota</taxon>
        <taxon>Fungi</taxon>
        <taxon>Dikarya</taxon>
        <taxon>Ascomycota</taxon>
        <taxon>Pezizomycotina</taxon>
        <taxon>Leotiomycetes</taxon>
        <taxon>Helotiales</taxon>
        <taxon>Hyaloscyphaceae</taxon>
        <taxon>Hyaloscypha</taxon>
        <taxon>Hyaloscypha variabilis</taxon>
    </lineage>
</organism>
<dbReference type="OrthoDB" id="3556948at2759"/>
<sequence length="141" mass="15365">MENFSLTGSSEVSSRVKRQNTDWTSTACYPDEGTEDLDHPTCDAANAALDAQCGGGSVVRAGYDFYSISGCVVAYFCNFGWGARACYASDRQRGSARITQVCGWYKPGSVRYNDITPVISYSYGYESYCTARGHNFCGRGT</sequence>
<dbReference type="AlphaFoldDB" id="A0A2J6R5A3"/>
<dbReference type="Proteomes" id="UP000235786">
    <property type="component" value="Unassembled WGS sequence"/>
</dbReference>
<dbReference type="EMBL" id="KZ613955">
    <property type="protein sequence ID" value="PMD33693.1"/>
    <property type="molecule type" value="Genomic_DNA"/>
</dbReference>
<evidence type="ECO:0000313" key="1">
    <source>
        <dbReference type="EMBL" id="PMD33693.1"/>
    </source>
</evidence>
<reference evidence="1 2" key="1">
    <citation type="submission" date="2016-04" db="EMBL/GenBank/DDBJ databases">
        <title>A degradative enzymes factory behind the ericoid mycorrhizal symbiosis.</title>
        <authorList>
            <consortium name="DOE Joint Genome Institute"/>
            <person name="Martino E."/>
            <person name="Morin E."/>
            <person name="Grelet G."/>
            <person name="Kuo A."/>
            <person name="Kohler A."/>
            <person name="Daghino S."/>
            <person name="Barry K."/>
            <person name="Choi C."/>
            <person name="Cichocki N."/>
            <person name="Clum A."/>
            <person name="Copeland A."/>
            <person name="Hainaut M."/>
            <person name="Haridas S."/>
            <person name="Labutti K."/>
            <person name="Lindquist E."/>
            <person name="Lipzen A."/>
            <person name="Khouja H.-R."/>
            <person name="Murat C."/>
            <person name="Ohm R."/>
            <person name="Olson A."/>
            <person name="Spatafora J."/>
            <person name="Veneault-Fourrey C."/>
            <person name="Henrissat B."/>
            <person name="Grigoriev I."/>
            <person name="Martin F."/>
            <person name="Perotto S."/>
        </authorList>
    </citation>
    <scope>NUCLEOTIDE SEQUENCE [LARGE SCALE GENOMIC DNA]</scope>
    <source>
        <strain evidence="1 2">F</strain>
    </source>
</reference>
<name>A0A2J6R5A3_HYAVF</name>
<accession>A0A2J6R5A3</accession>
<keyword evidence="2" id="KW-1185">Reference proteome</keyword>
<proteinExistence type="predicted"/>
<evidence type="ECO:0000313" key="2">
    <source>
        <dbReference type="Proteomes" id="UP000235786"/>
    </source>
</evidence>